<evidence type="ECO:0000256" key="1">
    <source>
        <dbReference type="ARBA" id="ARBA00022723"/>
    </source>
</evidence>
<dbReference type="GO" id="GO:0008270">
    <property type="term" value="F:zinc ion binding"/>
    <property type="evidence" value="ECO:0007669"/>
    <property type="project" value="UniProtKB-KW"/>
</dbReference>
<name>A0ABD1VC29_9LAMI</name>
<dbReference type="FunFam" id="1.10.220.150:FF:000005">
    <property type="entry name" value="Arf-GAP domain and FG repeat-containing protein 1"/>
    <property type="match status" value="1"/>
</dbReference>
<accession>A0ABD1VC29</accession>
<reference evidence="9" key="1">
    <citation type="submission" date="2024-07" db="EMBL/GenBank/DDBJ databases">
        <title>Two chromosome-level genome assemblies of Korean endemic species Abeliophyllum distichum and Forsythia ovata (Oleaceae).</title>
        <authorList>
            <person name="Jang H."/>
        </authorList>
    </citation>
    <scope>NUCLEOTIDE SEQUENCE [LARGE SCALE GENOMIC DNA]</scope>
</reference>
<dbReference type="Pfam" id="PF01412">
    <property type="entry name" value="ArfGap"/>
    <property type="match status" value="1"/>
</dbReference>
<feature type="region of interest" description="Disordered" evidence="5">
    <location>
        <begin position="542"/>
        <end position="588"/>
    </location>
</feature>
<evidence type="ECO:0000256" key="3">
    <source>
        <dbReference type="ARBA" id="ARBA00022833"/>
    </source>
</evidence>
<feature type="compositionally biased region" description="Low complexity" evidence="5">
    <location>
        <begin position="483"/>
        <end position="493"/>
    </location>
</feature>
<protein>
    <submittedName>
        <fullName evidence="8">ADP-ribosylation factor GTPase-activating protein AGD14</fullName>
    </submittedName>
</protein>
<feature type="region of interest" description="Disordered" evidence="5">
    <location>
        <begin position="925"/>
        <end position="954"/>
    </location>
</feature>
<feature type="region of interest" description="Disordered" evidence="5">
    <location>
        <begin position="456"/>
        <end position="494"/>
    </location>
</feature>
<dbReference type="PANTHER" id="PTHR46085">
    <property type="entry name" value="ARFGAP/RECO-RELATED"/>
    <property type="match status" value="1"/>
</dbReference>
<evidence type="ECO:0000313" key="8">
    <source>
        <dbReference type="EMBL" id="KAL2534898.1"/>
    </source>
</evidence>
<feature type="compositionally biased region" description="Low complexity" evidence="5">
    <location>
        <begin position="810"/>
        <end position="822"/>
    </location>
</feature>
<feature type="compositionally biased region" description="Polar residues" evidence="5">
    <location>
        <begin position="929"/>
        <end position="939"/>
    </location>
</feature>
<evidence type="ECO:0000256" key="4">
    <source>
        <dbReference type="PROSITE-ProRule" id="PRU00288"/>
    </source>
</evidence>
<sequence length="1053" mass="116796">MTSRTLRRRLHHGDVDGRKNEHLETSGFDSLDEPLLGNRDYDDVHSEGYSLGEILDDGQRKEHLHWTMLFSHIIAQWAQWLANIVLGSGSFIGRLFPFAPGTQNGPNGKISPPLLSPLQEARLKYLKQRLAVPFDGSFLEHQDALRQLWRLAYPDRELPSLKSELWKEMGWQGSDPSTDFRGGGFISLENLIFFAKTYPEAFHNLLYKRDGNRSEWEYPFAVAGINISFMLVQMLDLQSGKPNTVAGIRFLELLSEDEMAFDKLFCIAFEMLDAQWLARHASYMEFNEVLKSTRAQLERELALDDIYNCKCHKNWRLELKYEPSSMPTSERAKKMSSRKEEERNEKIIRGLMKLPPNRRCINCNSLGPQYVCTNFWTFACTTCSGIHREFTHRVKSVSMAKFTSQEVEALQKGGNQRARELYLTAWDPQRQRLPDNSHVDKVREFIKNVYVDKKYALEKSSDRPPRDTQNAKGQEDETRRASSYHSYSQSPPYDFQYEERRYGKHAPGLTRKPGSDRGLYGGKLSSFLSPGRASNHVYEDRFANEGSNPRASDYSVSNGGYPLGSDVLSPSSQKDIGSPFSEMSRDSSSEVVQNHMVSNHADAYTKRDVGRMLHPQRTASSGSFGSFDSNSMSFKSVNSFNLLEIASESEQSAETSHNKLSSLPSQPQHSVSGNFDGLDLFSAPFAPQNVTSASPAAGMTQFPESSSAQSVDLFQQASIPSVPTSISRQPSQTLPSSSLDLFAEMPQQQSSAGSNGKISEAMSKNEGWATFDIPQNTSSMGIEESTSAIIPSSDRSFLGNIDSHSLVHKPSSQDSSDHQPSPEMSTLWHEGAQNFEATTKVTSIQSWNAFEDSKGVQPIENTVKSSEPVTIHTSDANQYLGFSIYEDLGSDIFQRAADNSGPPLSSISSHESVLSHDFHTLPAVDGVHSNATNHKSSNPFDLPDDSDVESSNMSHERERRVIACDLGLELGEKWLVGPACLALPNSSIPTSFVGGVTQSWFPQDPVTSYVPGGVTFDPPIGSLGFIAGQAPSNQIPNVPAQGPVASIGGNPFA</sequence>
<dbReference type="Gene3D" id="1.10.220.150">
    <property type="entry name" value="Arf GTPase activating protein"/>
    <property type="match status" value="1"/>
</dbReference>
<feature type="region of interest" description="Disordered" evidence="5">
    <location>
        <begin position="1"/>
        <end position="31"/>
    </location>
</feature>
<proteinExistence type="predicted"/>
<dbReference type="InterPro" id="IPR037278">
    <property type="entry name" value="ARFGAP/RecO"/>
</dbReference>
<comment type="caution">
    <text evidence="8">The sequence shown here is derived from an EMBL/GenBank/DDBJ whole genome shotgun (WGS) entry which is preliminary data.</text>
</comment>
<dbReference type="InterPro" id="IPR001164">
    <property type="entry name" value="ArfGAP_dom"/>
</dbReference>
<gene>
    <name evidence="8" type="ORF">Adt_08249</name>
</gene>
<evidence type="ECO:0000256" key="5">
    <source>
        <dbReference type="SAM" id="MobiDB-lite"/>
    </source>
</evidence>
<feature type="compositionally biased region" description="Basic residues" evidence="5">
    <location>
        <begin position="1"/>
        <end position="11"/>
    </location>
</feature>
<keyword evidence="3" id="KW-0862">Zinc</keyword>
<feature type="domain" description="Arf-GAP" evidence="6">
    <location>
        <begin position="345"/>
        <end position="463"/>
    </location>
</feature>
<dbReference type="PANTHER" id="PTHR46085:SF4">
    <property type="entry name" value="ADP-RIBOSYLATION FACTOR GTPASE-ACTIVATING PROTEIN AGD14-RELATED"/>
    <property type="match status" value="1"/>
</dbReference>
<keyword evidence="1" id="KW-0479">Metal-binding</keyword>
<dbReference type="Proteomes" id="UP001604336">
    <property type="component" value="Unassembled WGS sequence"/>
</dbReference>
<dbReference type="PROSITE" id="PS51335">
    <property type="entry name" value="ELMO"/>
    <property type="match status" value="1"/>
</dbReference>
<evidence type="ECO:0000259" key="6">
    <source>
        <dbReference type="PROSITE" id="PS50115"/>
    </source>
</evidence>
<evidence type="ECO:0000259" key="7">
    <source>
        <dbReference type="PROSITE" id="PS51335"/>
    </source>
</evidence>
<dbReference type="Pfam" id="PF04727">
    <property type="entry name" value="ELMO_CED12"/>
    <property type="match status" value="1"/>
</dbReference>
<feature type="region of interest" description="Disordered" evidence="5">
    <location>
        <begin position="800"/>
        <end position="825"/>
    </location>
</feature>
<dbReference type="CDD" id="cd08838">
    <property type="entry name" value="ArfGap_AGFG"/>
    <property type="match status" value="1"/>
</dbReference>
<dbReference type="InterPro" id="IPR038508">
    <property type="entry name" value="ArfGAP_dom_sf"/>
</dbReference>
<feature type="compositionally biased region" description="Basic and acidic residues" evidence="5">
    <location>
        <begin position="12"/>
        <end position="24"/>
    </location>
</feature>
<feature type="domain" description="ELMO" evidence="7">
    <location>
        <begin position="140"/>
        <end position="301"/>
    </location>
</feature>
<keyword evidence="9" id="KW-1185">Reference proteome</keyword>
<dbReference type="SUPFAM" id="SSF57863">
    <property type="entry name" value="ArfGap/RecO-like zinc finger"/>
    <property type="match status" value="1"/>
</dbReference>
<feature type="region of interest" description="Disordered" evidence="5">
    <location>
        <begin position="651"/>
        <end position="671"/>
    </location>
</feature>
<keyword evidence="2 4" id="KW-0863">Zinc-finger</keyword>
<dbReference type="EMBL" id="JBFOLK010000002">
    <property type="protein sequence ID" value="KAL2534898.1"/>
    <property type="molecule type" value="Genomic_DNA"/>
</dbReference>
<dbReference type="PRINTS" id="PR00405">
    <property type="entry name" value="REVINTRACTNG"/>
</dbReference>
<dbReference type="InterPro" id="IPR006816">
    <property type="entry name" value="ELMO_dom"/>
</dbReference>
<feature type="compositionally biased region" description="Basic and acidic residues" evidence="5">
    <location>
        <begin position="456"/>
        <end position="466"/>
    </location>
</feature>
<evidence type="ECO:0000313" key="9">
    <source>
        <dbReference type="Proteomes" id="UP001604336"/>
    </source>
</evidence>
<dbReference type="SMART" id="SM00105">
    <property type="entry name" value="ArfGap"/>
    <property type="match status" value="1"/>
</dbReference>
<dbReference type="AlphaFoldDB" id="A0ABD1VC29"/>
<evidence type="ECO:0000256" key="2">
    <source>
        <dbReference type="ARBA" id="ARBA00022771"/>
    </source>
</evidence>
<feature type="compositionally biased region" description="Polar residues" evidence="5">
    <location>
        <begin position="545"/>
        <end position="558"/>
    </location>
</feature>
<organism evidence="8 9">
    <name type="scientific">Abeliophyllum distichum</name>
    <dbReference type="NCBI Taxonomy" id="126358"/>
    <lineage>
        <taxon>Eukaryota</taxon>
        <taxon>Viridiplantae</taxon>
        <taxon>Streptophyta</taxon>
        <taxon>Embryophyta</taxon>
        <taxon>Tracheophyta</taxon>
        <taxon>Spermatophyta</taxon>
        <taxon>Magnoliopsida</taxon>
        <taxon>eudicotyledons</taxon>
        <taxon>Gunneridae</taxon>
        <taxon>Pentapetalae</taxon>
        <taxon>asterids</taxon>
        <taxon>lamiids</taxon>
        <taxon>Lamiales</taxon>
        <taxon>Oleaceae</taxon>
        <taxon>Forsythieae</taxon>
        <taxon>Abeliophyllum</taxon>
    </lineage>
</organism>
<dbReference type="PROSITE" id="PS50115">
    <property type="entry name" value="ARFGAP"/>
    <property type="match status" value="1"/>
</dbReference>
<dbReference type="InterPro" id="IPR044820">
    <property type="entry name" value="AGD14-like"/>
</dbReference>